<dbReference type="GO" id="GO:0006518">
    <property type="term" value="P:peptide metabolic process"/>
    <property type="evidence" value="ECO:0007669"/>
    <property type="project" value="TreeGrafter"/>
</dbReference>
<dbReference type="GO" id="GO:0006508">
    <property type="term" value="P:proteolysis"/>
    <property type="evidence" value="ECO:0007669"/>
    <property type="project" value="UniProtKB-KW"/>
</dbReference>
<evidence type="ECO:0000256" key="7">
    <source>
        <dbReference type="SAM" id="Phobius"/>
    </source>
</evidence>
<feature type="domain" description="Peptidase M3A/M3B catalytic" evidence="8">
    <location>
        <begin position="144"/>
        <end position="250"/>
    </location>
</feature>
<dbReference type="OrthoDB" id="17530at2759"/>
<dbReference type="AlphaFoldDB" id="A0A7J7N1H4"/>
<evidence type="ECO:0000259" key="8">
    <source>
        <dbReference type="Pfam" id="PF01432"/>
    </source>
</evidence>
<name>A0A7J7N1H4_9MAGN</name>
<dbReference type="InterPro" id="IPR045090">
    <property type="entry name" value="Pept_M3A_M3B"/>
</dbReference>
<sequence length="308" mass="35518">MEEVMGLRLKRYIKRAKVMDENSDEARKMSEITSSIPFLPRIVIVRNNCENSRYSFILEKFQKWDESLVGRIKGCVVDSALVAAPDPRVISYYFPLSQCIEGLKVLVQSLFGATFHSISLAPGESWHEDVLKMSLHHPEEIVDLVCNFLAPSDSSTARLKHCEVETLLYEFGHAFHFFLSRTDYQHFSGTRVTLDLAELPSNLFEYYGYDYQFLRTFAKHYLTGEVIPEEVVESMKGVRNMFAATELQSQFPSVPVYALSMLCLLLYLKQTLISFMILRSWMLLFMLPFESIVVSSIAKRTGKYFVHH</sequence>
<feature type="domain" description="Peptidase M3A/M3B catalytic" evidence="8">
    <location>
        <begin position="83"/>
        <end position="137"/>
    </location>
</feature>
<evidence type="ECO:0000256" key="5">
    <source>
        <dbReference type="ARBA" id="ARBA00023049"/>
    </source>
</evidence>
<keyword evidence="5 6" id="KW-0482">Metalloprotease</keyword>
<gene>
    <name evidence="9" type="ORF">GIB67_007608</name>
</gene>
<comment type="cofactor">
    <cofactor evidence="6">
        <name>Zn(2+)</name>
        <dbReference type="ChEBI" id="CHEBI:29105"/>
    </cofactor>
    <text evidence="6">Binds 1 zinc ion.</text>
</comment>
<dbReference type="Proteomes" id="UP000541444">
    <property type="component" value="Unassembled WGS sequence"/>
</dbReference>
<keyword evidence="7" id="KW-1133">Transmembrane helix</keyword>
<organism evidence="9 10">
    <name type="scientific">Kingdonia uniflora</name>
    <dbReference type="NCBI Taxonomy" id="39325"/>
    <lineage>
        <taxon>Eukaryota</taxon>
        <taxon>Viridiplantae</taxon>
        <taxon>Streptophyta</taxon>
        <taxon>Embryophyta</taxon>
        <taxon>Tracheophyta</taxon>
        <taxon>Spermatophyta</taxon>
        <taxon>Magnoliopsida</taxon>
        <taxon>Ranunculales</taxon>
        <taxon>Circaeasteraceae</taxon>
        <taxon>Kingdonia</taxon>
    </lineage>
</organism>
<keyword evidence="1 6" id="KW-0645">Protease</keyword>
<evidence type="ECO:0000256" key="1">
    <source>
        <dbReference type="ARBA" id="ARBA00022670"/>
    </source>
</evidence>
<feature type="non-terminal residue" evidence="9">
    <location>
        <position position="1"/>
    </location>
</feature>
<accession>A0A7J7N1H4</accession>
<keyword evidence="2 6" id="KW-0479">Metal-binding</keyword>
<evidence type="ECO:0000256" key="4">
    <source>
        <dbReference type="ARBA" id="ARBA00022833"/>
    </source>
</evidence>
<dbReference type="SUPFAM" id="SSF55486">
    <property type="entry name" value="Metalloproteases ('zincins'), catalytic domain"/>
    <property type="match status" value="1"/>
</dbReference>
<feature type="transmembrane region" description="Helical" evidence="7">
    <location>
        <begin position="251"/>
        <end position="268"/>
    </location>
</feature>
<dbReference type="EMBL" id="JACGCM010001144">
    <property type="protein sequence ID" value="KAF6160967.1"/>
    <property type="molecule type" value="Genomic_DNA"/>
</dbReference>
<dbReference type="Gene3D" id="1.10.1370.40">
    <property type="match status" value="2"/>
</dbReference>
<dbReference type="InterPro" id="IPR001567">
    <property type="entry name" value="Pept_M3A_M3B_dom"/>
</dbReference>
<keyword evidence="3 6" id="KW-0378">Hydrolase</keyword>
<dbReference type="PANTHER" id="PTHR11804">
    <property type="entry name" value="PROTEASE M3 THIMET OLIGOPEPTIDASE-RELATED"/>
    <property type="match status" value="1"/>
</dbReference>
<protein>
    <recommendedName>
        <fullName evidence="8">Peptidase M3A/M3B catalytic domain-containing protein</fullName>
    </recommendedName>
</protein>
<keyword evidence="10" id="KW-1185">Reference proteome</keyword>
<evidence type="ECO:0000256" key="3">
    <source>
        <dbReference type="ARBA" id="ARBA00022801"/>
    </source>
</evidence>
<evidence type="ECO:0000256" key="6">
    <source>
        <dbReference type="RuleBase" id="RU003435"/>
    </source>
</evidence>
<dbReference type="GO" id="GO:0004222">
    <property type="term" value="F:metalloendopeptidase activity"/>
    <property type="evidence" value="ECO:0007669"/>
    <property type="project" value="InterPro"/>
</dbReference>
<dbReference type="GO" id="GO:0046872">
    <property type="term" value="F:metal ion binding"/>
    <property type="evidence" value="ECO:0007669"/>
    <property type="project" value="UniProtKB-UniRule"/>
</dbReference>
<comment type="similarity">
    <text evidence="6">Belongs to the peptidase M3 family.</text>
</comment>
<proteinExistence type="inferred from homology"/>
<keyword evidence="7" id="KW-0472">Membrane</keyword>
<keyword evidence="4 6" id="KW-0862">Zinc</keyword>
<dbReference type="Pfam" id="PF01432">
    <property type="entry name" value="Peptidase_M3"/>
    <property type="match status" value="2"/>
</dbReference>
<comment type="caution">
    <text evidence="9">The sequence shown here is derived from an EMBL/GenBank/DDBJ whole genome shotgun (WGS) entry which is preliminary data.</text>
</comment>
<evidence type="ECO:0000256" key="2">
    <source>
        <dbReference type="ARBA" id="ARBA00022723"/>
    </source>
</evidence>
<keyword evidence="7" id="KW-0812">Transmembrane</keyword>
<evidence type="ECO:0000313" key="10">
    <source>
        <dbReference type="Proteomes" id="UP000541444"/>
    </source>
</evidence>
<evidence type="ECO:0000313" key="9">
    <source>
        <dbReference type="EMBL" id="KAF6160967.1"/>
    </source>
</evidence>
<dbReference type="PANTHER" id="PTHR11804:SF79">
    <property type="entry name" value="MITOCHONDRIAL INTERMEDIATE PEPTIDASE"/>
    <property type="match status" value="1"/>
</dbReference>
<reference evidence="9 10" key="1">
    <citation type="journal article" date="2020" name="IScience">
        <title>Genome Sequencing of the Endangered Kingdonia uniflora (Circaeasteraceae, Ranunculales) Reveals Potential Mechanisms of Evolutionary Specialization.</title>
        <authorList>
            <person name="Sun Y."/>
            <person name="Deng T."/>
            <person name="Zhang A."/>
            <person name="Moore M.J."/>
            <person name="Landis J.B."/>
            <person name="Lin N."/>
            <person name="Zhang H."/>
            <person name="Zhang X."/>
            <person name="Huang J."/>
            <person name="Zhang X."/>
            <person name="Sun H."/>
            <person name="Wang H."/>
        </authorList>
    </citation>
    <scope>NUCLEOTIDE SEQUENCE [LARGE SCALE GENOMIC DNA]</scope>
    <source>
        <strain evidence="9">TB1705</strain>
        <tissue evidence="9">Leaf</tissue>
    </source>
</reference>
<feature type="transmembrane region" description="Helical" evidence="7">
    <location>
        <begin position="280"/>
        <end position="298"/>
    </location>
</feature>